<dbReference type="InterPro" id="IPR002880">
    <property type="entry name" value="Pyrv_Fd/Flavodoxin_OxRdtase_N"/>
</dbReference>
<dbReference type="EMBL" id="CP013050">
    <property type="protein sequence ID" value="ALM74373.1"/>
    <property type="molecule type" value="Genomic_DNA"/>
</dbReference>
<dbReference type="GO" id="GO:0006082">
    <property type="term" value="P:organic acid metabolic process"/>
    <property type="evidence" value="ECO:0007669"/>
    <property type="project" value="UniProtKB-ARBA"/>
</dbReference>
<dbReference type="Proteomes" id="UP000066042">
    <property type="component" value="Chromosome"/>
</dbReference>
<dbReference type="Gene3D" id="3.40.920.10">
    <property type="entry name" value="Pyruvate-ferredoxin oxidoreductase, PFOR, domain III"/>
    <property type="match status" value="1"/>
</dbReference>
<dbReference type="InterPro" id="IPR009014">
    <property type="entry name" value="Transketo_C/PFOR_II"/>
</dbReference>
<evidence type="ECO:0000256" key="5">
    <source>
        <dbReference type="ARBA" id="ARBA00071398"/>
    </source>
</evidence>
<dbReference type="GO" id="GO:0006979">
    <property type="term" value="P:response to oxidative stress"/>
    <property type="evidence" value="ECO:0007669"/>
    <property type="project" value="TreeGrafter"/>
</dbReference>
<dbReference type="GO" id="GO:0047553">
    <property type="term" value="F:2-oxoglutarate synthase activity"/>
    <property type="evidence" value="ECO:0007669"/>
    <property type="project" value="UniProtKB-EC"/>
</dbReference>
<evidence type="ECO:0000313" key="11">
    <source>
        <dbReference type="Proteomes" id="UP000066042"/>
    </source>
</evidence>
<dbReference type="InterPro" id="IPR050722">
    <property type="entry name" value="Pyruvate:ferred/Flavod_OxRd"/>
</dbReference>
<dbReference type="GO" id="GO:0044272">
    <property type="term" value="P:sulfur compound biosynthetic process"/>
    <property type="evidence" value="ECO:0007669"/>
    <property type="project" value="UniProtKB-ARBA"/>
</dbReference>
<reference evidence="10 11" key="1">
    <citation type="journal article" date="2016" name="Genome Announc.">
        <title>Complete genome sequence of the hyperthermophilic and piezophilic archaeon Thermococcus barophilus Ch5, capable of growth at the expense of hydrogenogenesis from carbon monoxide and formate.</title>
        <authorList>
            <person name="Oger P."/>
            <person name="Sokolova T.G."/>
            <person name="Kozhevnikova D.A."/>
            <person name="Taranov E.A."/>
            <person name="Vannier P."/>
            <person name="Lee H.S."/>
            <person name="Kwon K.K."/>
            <person name="Kang S.G."/>
            <person name="Lee J.H."/>
            <person name="Bonch-Osmolovskaya E.A."/>
            <person name="Lebedinsky A.V."/>
        </authorList>
    </citation>
    <scope>NUCLEOTIDE SEQUENCE [LARGE SCALE GENOMIC DNA]</scope>
    <source>
        <strain evidence="11">Ch5</strain>
    </source>
</reference>
<evidence type="ECO:0000256" key="2">
    <source>
        <dbReference type="ARBA" id="ARBA00052359"/>
    </source>
</evidence>
<dbReference type="SUPFAM" id="SSF53323">
    <property type="entry name" value="Pyruvate-ferredoxin oxidoreductase, PFOR, domain III"/>
    <property type="match status" value="1"/>
</dbReference>
<evidence type="ECO:0000256" key="3">
    <source>
        <dbReference type="ARBA" id="ARBA00064882"/>
    </source>
</evidence>
<dbReference type="CDD" id="cd07034">
    <property type="entry name" value="TPP_PYR_PFOR_IOR-alpha_like"/>
    <property type="match status" value="1"/>
</dbReference>
<dbReference type="EC" id="1.2.7.3" evidence="4"/>
<dbReference type="SUPFAM" id="SSF52922">
    <property type="entry name" value="TK C-terminal domain-like"/>
    <property type="match status" value="1"/>
</dbReference>
<dbReference type="InterPro" id="IPR029061">
    <property type="entry name" value="THDP-binding"/>
</dbReference>
<dbReference type="NCBIfam" id="TIGR03710">
    <property type="entry name" value="OAFO_sf"/>
    <property type="match status" value="1"/>
</dbReference>
<gene>
    <name evidence="10" type="ORF">TBCH5v1_0401</name>
</gene>
<evidence type="ECO:0000256" key="7">
    <source>
        <dbReference type="ARBA" id="ARBA00079587"/>
    </source>
</evidence>
<feature type="domain" description="Pyruvate flavodoxin/ferredoxin oxidoreductase pyrimidine binding" evidence="9">
    <location>
        <begin position="213"/>
        <end position="443"/>
    </location>
</feature>
<dbReference type="GeneID" id="26135688"/>
<dbReference type="Gene3D" id="3.40.50.970">
    <property type="match status" value="1"/>
</dbReference>
<dbReference type="PANTHER" id="PTHR32154:SF20">
    <property type="entry name" value="2-OXOGLUTARATE OXIDOREDUCTASE SUBUNIT KORA"/>
    <property type="match status" value="1"/>
</dbReference>
<dbReference type="InterPro" id="IPR002869">
    <property type="entry name" value="Pyrv_flavodox_OxRed_cen"/>
</dbReference>
<proteinExistence type="predicted"/>
<evidence type="ECO:0000259" key="8">
    <source>
        <dbReference type="Pfam" id="PF01558"/>
    </source>
</evidence>
<evidence type="ECO:0000256" key="4">
    <source>
        <dbReference type="ARBA" id="ARBA00066947"/>
    </source>
</evidence>
<evidence type="ECO:0000256" key="6">
    <source>
        <dbReference type="ARBA" id="ARBA00076968"/>
    </source>
</evidence>
<evidence type="ECO:0000313" key="10">
    <source>
        <dbReference type="EMBL" id="ALM74373.1"/>
    </source>
</evidence>
<protein>
    <recommendedName>
        <fullName evidence="5">2-oxoglutarate synthase subunit KorA</fullName>
        <ecNumber evidence="4">1.2.7.3</ecNumber>
    </recommendedName>
    <alternativeName>
        <fullName evidence="7">2-ketoglutarate oxidoreductase alpha chain</fullName>
    </alternativeName>
    <alternativeName>
        <fullName evidence="6">2-oxoglutarate-ferredoxin oxidoreductase subunit alpha</fullName>
    </alternativeName>
</protein>
<name>A0A0S1X9A0_THEBA</name>
<dbReference type="OMA" id="SFYPMSP"/>
<dbReference type="RefSeq" id="WP_013466622.1">
    <property type="nucleotide sequence ID" value="NZ_CP013050.1"/>
</dbReference>
<dbReference type="STRING" id="55802.TBCH5v1_0401"/>
<keyword evidence="1 10" id="KW-0560">Oxidoreductase</keyword>
<evidence type="ECO:0000256" key="1">
    <source>
        <dbReference type="ARBA" id="ARBA00023002"/>
    </source>
</evidence>
<dbReference type="PATRIC" id="fig|55802.8.peg.394"/>
<organism evidence="10 11">
    <name type="scientific">Thermococcus barophilus</name>
    <dbReference type="NCBI Taxonomy" id="55802"/>
    <lineage>
        <taxon>Archaea</taxon>
        <taxon>Methanobacteriati</taxon>
        <taxon>Methanobacteriota</taxon>
        <taxon>Thermococci</taxon>
        <taxon>Thermococcales</taxon>
        <taxon>Thermococcaceae</taxon>
        <taxon>Thermococcus</taxon>
    </lineage>
</organism>
<dbReference type="PANTHER" id="PTHR32154">
    <property type="entry name" value="PYRUVATE-FLAVODOXIN OXIDOREDUCTASE-RELATED"/>
    <property type="match status" value="1"/>
</dbReference>
<dbReference type="Gene3D" id="3.40.50.920">
    <property type="match status" value="1"/>
</dbReference>
<dbReference type="GeneID" id="10040665"/>
<dbReference type="SUPFAM" id="SSF52518">
    <property type="entry name" value="Thiamin diphosphate-binding fold (THDP-binding)"/>
    <property type="match status" value="1"/>
</dbReference>
<feature type="domain" description="Pyruvate/ketoisovalerate oxidoreductase catalytic" evidence="8">
    <location>
        <begin position="16"/>
        <end position="176"/>
    </location>
</feature>
<dbReference type="Pfam" id="PF01855">
    <property type="entry name" value="POR_N"/>
    <property type="match status" value="1"/>
</dbReference>
<comment type="catalytic activity">
    <reaction evidence="2">
        <text>2 oxidized [2Fe-2S]-[ferredoxin] + 2-oxoglutarate + CoA = succinyl-CoA + 2 reduced [2Fe-2S]-[ferredoxin] + CO2 + H(+)</text>
        <dbReference type="Rhea" id="RHEA:17297"/>
        <dbReference type="Rhea" id="RHEA-COMP:10000"/>
        <dbReference type="Rhea" id="RHEA-COMP:10001"/>
        <dbReference type="ChEBI" id="CHEBI:15378"/>
        <dbReference type="ChEBI" id="CHEBI:16526"/>
        <dbReference type="ChEBI" id="CHEBI:16810"/>
        <dbReference type="ChEBI" id="CHEBI:33737"/>
        <dbReference type="ChEBI" id="CHEBI:33738"/>
        <dbReference type="ChEBI" id="CHEBI:57287"/>
        <dbReference type="ChEBI" id="CHEBI:57292"/>
        <dbReference type="EC" id="1.2.7.3"/>
    </reaction>
</comment>
<dbReference type="InterPro" id="IPR019752">
    <property type="entry name" value="Pyrv/ketoisovalerate_OxRed_cat"/>
</dbReference>
<sequence>MPKFIKDVSIVLGGAAGQGIQTVEETLTRVLKLSGYNVYANKEYMSRVRGGVNTTEIRVSSEKVRAFVRRIDILIPFKRGVLPWVEKRISKNTVVLGEKENVEEEFLENVTFIEVPLSKISKEVGGSLYLNTVAAGVIAGLFHADIKVLEEYLRKRFGGKGEEVVEKNIEAAIRGYNLGRKLCEEKKVEIEVSKDESVKDDILLSGSEAVALGALAGGMNFLSFYPMSPSTGVAVFLAQHAEDFEIIVEQVEDEISAINMALGAWFAGARAMVTTSGGGFALMTEAISLAGMAENPVVVHLAQRPGPATGLPTRTMQGDLNLALHAGHGEFPRIILAPGTIEEAFYLTAEAFNLADKYQVPVIIMTDEYLVDTYYNIPDIEFDRIKVEKYVVEAEEDYKRYKLTEDGISPRAIPGYGKGVVVANGNEHDEYGDITEDEELSRIMQEKRAIRKLETIKKSAKLPKLIGDENARYLVIGWGSTFHVIREALEQLNIDDIAFLHFSWVYPLREDIREMFDGKVIIDIEGNVTGQFAQLLKRELGVEVDYKILKYDGRPFSVEEICDALKGVLK</sequence>
<dbReference type="Pfam" id="PF01558">
    <property type="entry name" value="POR"/>
    <property type="match status" value="1"/>
</dbReference>
<dbReference type="FunFam" id="3.40.50.970:FF:000022">
    <property type="entry name" value="2-oxoglutarate ferredoxin oxidoreductase alpha subunit"/>
    <property type="match status" value="1"/>
</dbReference>
<dbReference type="AlphaFoldDB" id="A0A0S1X9A0"/>
<comment type="subunit">
    <text evidence="3">Heterotetramer of the KorA, KorB, KorC and KorD subunits.</text>
</comment>
<evidence type="ECO:0000259" key="9">
    <source>
        <dbReference type="Pfam" id="PF01855"/>
    </source>
</evidence>
<dbReference type="InterPro" id="IPR022367">
    <property type="entry name" value="2-oxoacid/accept_OxRdtase_asu"/>
</dbReference>
<accession>A0A0S1X9A0</accession>
<dbReference type="FunFam" id="3.40.920.10:FF:000003">
    <property type="entry name" value="Pyruvate ferredoxin oxidoreductase, alpha subunit"/>
    <property type="match status" value="1"/>
</dbReference>